<dbReference type="SUPFAM" id="SSF53335">
    <property type="entry name" value="S-adenosyl-L-methionine-dependent methyltransferases"/>
    <property type="match status" value="1"/>
</dbReference>
<dbReference type="RefSeq" id="WP_095652011.1">
    <property type="nucleotide sequence ID" value="NZ_LMVM01000005.1"/>
</dbReference>
<dbReference type="InterPro" id="IPR002052">
    <property type="entry name" value="DNA_methylase_N6_adenine_CS"/>
</dbReference>
<evidence type="ECO:0000313" key="9">
    <source>
        <dbReference type="EMBL" id="PAV05457.1"/>
    </source>
</evidence>
<dbReference type="EC" id="2.1.1.72" evidence="1"/>
<evidence type="ECO:0000256" key="6">
    <source>
        <dbReference type="SAM" id="Coils"/>
    </source>
</evidence>
<keyword evidence="2" id="KW-0489">Methyltransferase</keyword>
<dbReference type="PANTHER" id="PTHR33841:SF1">
    <property type="entry name" value="DNA METHYLTRANSFERASE A"/>
    <property type="match status" value="1"/>
</dbReference>
<comment type="catalytic activity">
    <reaction evidence="5">
        <text>a 2'-deoxyadenosine in DNA + S-adenosyl-L-methionine = an N(6)-methyl-2'-deoxyadenosine in DNA + S-adenosyl-L-homocysteine + H(+)</text>
        <dbReference type="Rhea" id="RHEA:15197"/>
        <dbReference type="Rhea" id="RHEA-COMP:12418"/>
        <dbReference type="Rhea" id="RHEA-COMP:12419"/>
        <dbReference type="ChEBI" id="CHEBI:15378"/>
        <dbReference type="ChEBI" id="CHEBI:57856"/>
        <dbReference type="ChEBI" id="CHEBI:59789"/>
        <dbReference type="ChEBI" id="CHEBI:90615"/>
        <dbReference type="ChEBI" id="CHEBI:90616"/>
        <dbReference type="EC" id="2.1.1.72"/>
    </reaction>
</comment>
<keyword evidence="10" id="KW-1185">Reference proteome</keyword>
<evidence type="ECO:0000259" key="8">
    <source>
        <dbReference type="Pfam" id="PF22837"/>
    </source>
</evidence>
<sequence>MDIEFKKILKKQIIEINSAEGIFELFKTLKYPEEKMFDVTYKREITDFNFKKEDSERINGIYSILNFDENLPVFLLETCSLAPSFVRSVAHKFDNQYLRFLIILVNEEYSEMIFVLPDREKVEKGKYRLKITKLVINKDDIKERKEHYTVIDTLSKIMYEGESNWREIWRKWRESFNVEKVTEAFFEDYKNIFFKLRKSIQSSLVSPKGAHEYTLQFLNRVMFIYFISKKGWLKYPKFMHWFWRSYKEQNNFGSNEFHVKWLNQVFFKGFNNRSYDVKELPQDIKDVIISFPYLNGGLFKENKIDTCPVKIKDEVFQKIFEFFEKYNFTIKEDMPFESEVAVDPQMIGYVYETLASLSSKDVDIYTESEKKEDAESRRKWGIFYTPIIEVDFMCRRSLVDYLANYLPNLPKYHVYHFVFDAPGEFDKTEKYLTKEEWWDQIEDTLDNLSVVDPACGSGAFLVGMMNVLGELYGKVYKYTDTSLDDYQMKYRIIQRSLYGVDVMKWAVHAAELRLWLQLIIETNISGEELRRSPLLPNLNLNLRVGDSLVQEIGGMNFNLRSNDIDPALKKKLEELKHEKAQYFENPQRAKYKSIEAFHKQELKLFNSIIDSRIKIIQEGIESKDSRSKSKQVTLGAKTTIKAKNFDDKSNKKILAEIKENKTQVQNLRKMKKALKDSKNKPFVWEIDFAEIFGDKNGFDIVIGNPPYIRQEKIAPPQKNKTDISLKDKREYKDKLIDSVKSQFPVIKKLDKRSDYYIYFYFHGLSLLNKKGVFCFITSNSWLDVGYGKDLQEFLLKYVPIKAIYDNPKRSFVHADVNTIIALLGSPKFDKKSDKNSLREKENVDWLMLNNIAKFVMFKKPFEQVVHSENLIEIENIEASRGHEISELINNVIKTPNYRVFPVIQEDLLIEGWQYPKKYDKHKGKFKSGYYGGNIWGGKYLRAPDVFYTILERSKANLVKLCDVGDVKFGIKTGANEFFYFPSKYFDLEETKDYYSLIPKKDGPSGDFKIEKDYLKPVIKSPREFKSILLNKDDVKYKLLFCKENKTDKNSELNKYIEWGEMKGFNNRPTCSSRDIWYSSIELRSKYIIRSTFNEDFSIIYNEPRLLIDKVMYGIEPLENDELLELGSFLNSTIFSLFINLFGQMGLGQGALFITVERAKELPVISPLLNKEKMNKSFLKLMERKTNSILKECGFNPEKPIREQEPNPLPDRAELDDIIFDELELTAEERKEVYWSVCELVKQRIDKAKSLKV</sequence>
<dbReference type="GO" id="GO:0009007">
    <property type="term" value="F:site-specific DNA-methyltransferase (adenine-specific) activity"/>
    <property type="evidence" value="ECO:0007669"/>
    <property type="project" value="UniProtKB-EC"/>
</dbReference>
<feature type="coiled-coil region" evidence="6">
    <location>
        <begin position="650"/>
        <end position="680"/>
    </location>
</feature>
<name>A0A2A2H7T0_METBR</name>
<dbReference type="Gene3D" id="3.40.50.150">
    <property type="entry name" value="Vaccinia Virus protein VP39"/>
    <property type="match status" value="2"/>
</dbReference>
<dbReference type="AlphaFoldDB" id="A0A2A2H7T0"/>
<dbReference type="InterPro" id="IPR054520">
    <property type="entry name" value="M_Eco57I_C"/>
</dbReference>
<organism evidence="9 10">
    <name type="scientific">Methanobacterium bryantii</name>
    <dbReference type="NCBI Taxonomy" id="2161"/>
    <lineage>
        <taxon>Archaea</taxon>
        <taxon>Methanobacteriati</taxon>
        <taxon>Methanobacteriota</taxon>
        <taxon>Methanomada group</taxon>
        <taxon>Methanobacteria</taxon>
        <taxon>Methanobacteriales</taxon>
        <taxon>Methanobacteriaceae</taxon>
        <taxon>Methanobacterium</taxon>
    </lineage>
</organism>
<keyword evidence="4" id="KW-0949">S-adenosyl-L-methionine</keyword>
<dbReference type="PRINTS" id="PR00507">
    <property type="entry name" value="N12N6MTFRASE"/>
</dbReference>
<reference evidence="9 10" key="1">
    <citation type="journal article" date="2017" name="BMC Genomics">
        <title>Genomic analysis of methanogenic archaea reveals a shift towards energy conservation.</title>
        <authorList>
            <person name="Gilmore S.P."/>
            <person name="Henske J.K."/>
            <person name="Sexton J.A."/>
            <person name="Solomon K.V."/>
            <person name="Seppala S."/>
            <person name="Yoo J.I."/>
            <person name="Huyett L.M."/>
            <person name="Pressman A."/>
            <person name="Cogan J.Z."/>
            <person name="Kivenson V."/>
            <person name="Peng X."/>
            <person name="Tan Y."/>
            <person name="Valentine D.L."/>
            <person name="O'Malley M.A."/>
        </authorList>
    </citation>
    <scope>NUCLEOTIDE SEQUENCE [LARGE SCALE GENOMIC DNA]</scope>
    <source>
        <strain evidence="9 10">M.o.H.</strain>
    </source>
</reference>
<evidence type="ECO:0000256" key="1">
    <source>
        <dbReference type="ARBA" id="ARBA00011900"/>
    </source>
</evidence>
<evidence type="ECO:0000256" key="2">
    <source>
        <dbReference type="ARBA" id="ARBA00022603"/>
    </source>
</evidence>
<dbReference type="InterPro" id="IPR029063">
    <property type="entry name" value="SAM-dependent_MTases_sf"/>
</dbReference>
<gene>
    <name evidence="9" type="ORF">ASJ80_09420</name>
</gene>
<dbReference type="Pfam" id="PF22837">
    <property type="entry name" value="M_Eco57I_C"/>
    <property type="match status" value="1"/>
</dbReference>
<evidence type="ECO:0000313" key="10">
    <source>
        <dbReference type="Proteomes" id="UP000217784"/>
    </source>
</evidence>
<dbReference type="Proteomes" id="UP000217784">
    <property type="component" value="Unassembled WGS sequence"/>
</dbReference>
<protein>
    <recommendedName>
        <fullName evidence="1">site-specific DNA-methyltransferase (adenine-specific)</fullName>
        <ecNumber evidence="1">2.1.1.72</ecNumber>
    </recommendedName>
</protein>
<keyword evidence="3" id="KW-0808">Transferase</keyword>
<feature type="domain" description="Type II methyltransferase M.TaqI-like" evidence="7">
    <location>
        <begin position="496"/>
        <end position="806"/>
    </location>
</feature>
<dbReference type="Pfam" id="PF07669">
    <property type="entry name" value="Eco57I"/>
    <property type="match status" value="1"/>
</dbReference>
<keyword evidence="6" id="KW-0175">Coiled coil</keyword>
<dbReference type="GO" id="GO:0006304">
    <property type="term" value="P:DNA modification"/>
    <property type="evidence" value="ECO:0007669"/>
    <property type="project" value="InterPro"/>
</dbReference>
<evidence type="ECO:0000256" key="5">
    <source>
        <dbReference type="ARBA" id="ARBA00047942"/>
    </source>
</evidence>
<dbReference type="OrthoDB" id="70888at2157"/>
<dbReference type="PROSITE" id="PS00092">
    <property type="entry name" value="N6_MTASE"/>
    <property type="match status" value="1"/>
</dbReference>
<dbReference type="GO" id="GO:0003676">
    <property type="term" value="F:nucleic acid binding"/>
    <property type="evidence" value="ECO:0007669"/>
    <property type="project" value="InterPro"/>
</dbReference>
<proteinExistence type="predicted"/>
<dbReference type="EMBL" id="LMVM01000005">
    <property type="protein sequence ID" value="PAV05457.1"/>
    <property type="molecule type" value="Genomic_DNA"/>
</dbReference>
<dbReference type="InterPro" id="IPR011639">
    <property type="entry name" value="MethylTrfase_TaqI-like_dom"/>
</dbReference>
<comment type="caution">
    <text evidence="9">The sequence shown here is derived from an EMBL/GenBank/DDBJ whole genome shotgun (WGS) entry which is preliminary data.</text>
</comment>
<dbReference type="GO" id="GO:0032259">
    <property type="term" value="P:methylation"/>
    <property type="evidence" value="ECO:0007669"/>
    <property type="project" value="UniProtKB-KW"/>
</dbReference>
<dbReference type="PANTHER" id="PTHR33841">
    <property type="entry name" value="DNA METHYLTRANSFERASE YEEA-RELATED"/>
    <property type="match status" value="1"/>
</dbReference>
<evidence type="ECO:0000256" key="3">
    <source>
        <dbReference type="ARBA" id="ARBA00022679"/>
    </source>
</evidence>
<feature type="domain" description="Type II methyltransferase M.Eco57I C-terminal" evidence="8">
    <location>
        <begin position="953"/>
        <end position="1170"/>
    </location>
</feature>
<evidence type="ECO:0000259" key="7">
    <source>
        <dbReference type="Pfam" id="PF07669"/>
    </source>
</evidence>
<accession>A0A2A2H7T0</accession>
<evidence type="ECO:0000256" key="4">
    <source>
        <dbReference type="ARBA" id="ARBA00022691"/>
    </source>
</evidence>
<dbReference type="InterPro" id="IPR050953">
    <property type="entry name" value="N4_N6_ade-DNA_methylase"/>
</dbReference>